<dbReference type="EMBL" id="JACHXG010000017">
    <property type="protein sequence ID" value="MBB3092155.1"/>
    <property type="molecule type" value="Genomic_DNA"/>
</dbReference>
<reference evidence="1 2" key="1">
    <citation type="submission" date="2020-08" db="EMBL/GenBank/DDBJ databases">
        <title>Genomic Encyclopedia of Type Strains, Phase III (KMG-III): the genomes of soil and plant-associated and newly described type strains.</title>
        <authorList>
            <person name="Whitman W."/>
        </authorList>
    </citation>
    <scope>NUCLEOTIDE SEQUENCE [LARGE SCALE GENOMIC DNA]</scope>
    <source>
        <strain evidence="1 2">CECT 3302</strain>
    </source>
</reference>
<dbReference type="RefSeq" id="WP_183551705.1">
    <property type="nucleotide sequence ID" value="NZ_BMQT01000017.1"/>
</dbReference>
<organism evidence="1 2">
    <name type="scientific">Nocardioides albus</name>
    <dbReference type="NCBI Taxonomy" id="1841"/>
    <lineage>
        <taxon>Bacteria</taxon>
        <taxon>Bacillati</taxon>
        <taxon>Actinomycetota</taxon>
        <taxon>Actinomycetes</taxon>
        <taxon>Propionibacteriales</taxon>
        <taxon>Nocardioidaceae</taxon>
        <taxon>Nocardioides</taxon>
    </lineage>
</organism>
<evidence type="ECO:0000313" key="1">
    <source>
        <dbReference type="EMBL" id="MBB3092155.1"/>
    </source>
</evidence>
<sequence length="169" mass="19062">MTTIQPRSQPSTSESRPLIWVFEVVPETPNGERNQCDPRLNEAIARQMRTLPGFVASAWNRERVETVFECVGVLNDRGPAMKLVTDRVQLADPRSDGRRLDRSYELGHWPDPCDWDWLLAPIEMAARSALEGRHQCGTHSWCDCGRIGNKFDPKKNETLPLGSFVASAS</sequence>
<proteinExistence type="predicted"/>
<keyword evidence="2" id="KW-1185">Reference proteome</keyword>
<accession>A0A7W5FBF4</accession>
<protein>
    <submittedName>
        <fullName evidence="1">Uncharacterized protein</fullName>
    </submittedName>
</protein>
<dbReference type="Proteomes" id="UP000577707">
    <property type="component" value="Unassembled WGS sequence"/>
</dbReference>
<name>A0A7W5FBF4_9ACTN</name>
<dbReference type="AlphaFoldDB" id="A0A7W5FBF4"/>
<evidence type="ECO:0000313" key="2">
    <source>
        <dbReference type="Proteomes" id="UP000577707"/>
    </source>
</evidence>
<comment type="caution">
    <text evidence="1">The sequence shown here is derived from an EMBL/GenBank/DDBJ whole genome shotgun (WGS) entry which is preliminary data.</text>
</comment>
<gene>
    <name evidence="1" type="ORF">FHS12_005132</name>
</gene>